<reference evidence="1" key="1">
    <citation type="journal article" date="2015" name="Nature">
        <title>Complex archaea that bridge the gap between prokaryotes and eukaryotes.</title>
        <authorList>
            <person name="Spang A."/>
            <person name="Saw J.H."/>
            <person name="Jorgensen S.L."/>
            <person name="Zaremba-Niedzwiedzka K."/>
            <person name="Martijn J."/>
            <person name="Lind A.E."/>
            <person name="van Eijk R."/>
            <person name="Schleper C."/>
            <person name="Guy L."/>
            <person name="Ettema T.J."/>
        </authorList>
    </citation>
    <scope>NUCLEOTIDE SEQUENCE</scope>
</reference>
<evidence type="ECO:0000313" key="1">
    <source>
        <dbReference type="EMBL" id="KKM66988.1"/>
    </source>
</evidence>
<name>A0A0F9JBR6_9ZZZZ</name>
<gene>
    <name evidence="1" type="ORF">LCGC14_1475640</name>
</gene>
<accession>A0A0F9JBR6</accession>
<protein>
    <recommendedName>
        <fullName evidence="2">Cation efflux protein cytoplasmic domain-containing protein</fullName>
    </recommendedName>
</protein>
<feature type="non-terminal residue" evidence="1">
    <location>
        <position position="1"/>
    </location>
</feature>
<comment type="caution">
    <text evidence="1">The sequence shown here is derived from an EMBL/GenBank/DDBJ whole genome shotgun (WGS) entry which is preliminary data.</text>
</comment>
<dbReference type="EMBL" id="LAZR01010428">
    <property type="protein sequence ID" value="KKM66988.1"/>
    <property type="molecule type" value="Genomic_DNA"/>
</dbReference>
<proteinExistence type="predicted"/>
<dbReference type="AlphaFoldDB" id="A0A0F9JBR6"/>
<sequence>VHIVPKSDVTLEETLIMKENIKEDLAHQNIQHATIEFGTKADDNQKSRALNESIN</sequence>
<organism evidence="1">
    <name type="scientific">marine sediment metagenome</name>
    <dbReference type="NCBI Taxonomy" id="412755"/>
    <lineage>
        <taxon>unclassified sequences</taxon>
        <taxon>metagenomes</taxon>
        <taxon>ecological metagenomes</taxon>
    </lineage>
</organism>
<evidence type="ECO:0008006" key="2">
    <source>
        <dbReference type="Google" id="ProtNLM"/>
    </source>
</evidence>